<feature type="compositionally biased region" description="Polar residues" evidence="1">
    <location>
        <begin position="26"/>
        <end position="42"/>
    </location>
</feature>
<gene>
    <name evidence="2" type="ORF">ACFSR9_13985</name>
</gene>
<keyword evidence="3" id="KW-1185">Reference proteome</keyword>
<proteinExistence type="predicted"/>
<sequence>MENKLIGQTGAETGFETPDPKDAHQGQYTTTPANSQVSTSDQMEYAGTQIPDPKAVTGQFDHLATRDPEAMEHQGQIPERIGAQAQGGVSSPDAALLNAAVSMSGIDLNASTLVAREQRAEAADPNPGYTPPSNRGPAHQSEAEFASAEGDTVDGSDRTR</sequence>
<organism evidence="2 3">
    <name type="scientific">Deinococcus taklimakanensis</name>
    <dbReference type="NCBI Taxonomy" id="536443"/>
    <lineage>
        <taxon>Bacteria</taxon>
        <taxon>Thermotogati</taxon>
        <taxon>Deinococcota</taxon>
        <taxon>Deinococci</taxon>
        <taxon>Deinococcales</taxon>
        <taxon>Deinococcaceae</taxon>
        <taxon>Deinococcus</taxon>
    </lineage>
</organism>
<comment type="caution">
    <text evidence="2">The sequence shown here is derived from an EMBL/GenBank/DDBJ whole genome shotgun (WGS) entry which is preliminary data.</text>
</comment>
<reference evidence="3" key="1">
    <citation type="journal article" date="2019" name="Int. J. Syst. Evol. Microbiol.">
        <title>The Global Catalogue of Microorganisms (GCM) 10K type strain sequencing project: providing services to taxonomists for standard genome sequencing and annotation.</title>
        <authorList>
            <consortium name="The Broad Institute Genomics Platform"/>
            <consortium name="The Broad Institute Genome Sequencing Center for Infectious Disease"/>
            <person name="Wu L."/>
            <person name="Ma J."/>
        </authorList>
    </citation>
    <scope>NUCLEOTIDE SEQUENCE [LARGE SCALE GENOMIC DNA]</scope>
    <source>
        <strain evidence="3">KCTC 33842</strain>
    </source>
</reference>
<protein>
    <submittedName>
        <fullName evidence="2">Uncharacterized protein</fullName>
    </submittedName>
</protein>
<evidence type="ECO:0000313" key="2">
    <source>
        <dbReference type="EMBL" id="MFD2610534.1"/>
    </source>
</evidence>
<evidence type="ECO:0000313" key="3">
    <source>
        <dbReference type="Proteomes" id="UP001597475"/>
    </source>
</evidence>
<accession>A0ABW5P7V0</accession>
<dbReference type="Proteomes" id="UP001597475">
    <property type="component" value="Unassembled WGS sequence"/>
</dbReference>
<name>A0ABW5P7V0_9DEIO</name>
<evidence type="ECO:0000256" key="1">
    <source>
        <dbReference type="SAM" id="MobiDB-lite"/>
    </source>
</evidence>
<feature type="region of interest" description="Disordered" evidence="1">
    <location>
        <begin position="118"/>
        <end position="160"/>
    </location>
</feature>
<feature type="region of interest" description="Disordered" evidence="1">
    <location>
        <begin position="1"/>
        <end position="55"/>
    </location>
</feature>
<dbReference type="RefSeq" id="WP_386846764.1">
    <property type="nucleotide sequence ID" value="NZ_JBHUMK010000068.1"/>
</dbReference>
<dbReference type="EMBL" id="JBHUMK010000068">
    <property type="protein sequence ID" value="MFD2610534.1"/>
    <property type="molecule type" value="Genomic_DNA"/>
</dbReference>